<evidence type="ECO:0000313" key="7">
    <source>
        <dbReference type="EMBL" id="RYC15230.1"/>
    </source>
</evidence>
<keyword evidence="8" id="KW-1185">Reference proteome</keyword>
<reference evidence="7 8" key="1">
    <citation type="submission" date="2019-01" db="EMBL/GenBank/DDBJ databases">
        <authorList>
            <person name="Deng T."/>
        </authorList>
    </citation>
    <scope>NUCLEOTIDE SEQUENCE [LARGE SCALE GENOMIC DNA]</scope>
    <source>
        <strain evidence="7 8">F8825</strain>
    </source>
</reference>
<dbReference type="GO" id="GO:0032259">
    <property type="term" value="P:methylation"/>
    <property type="evidence" value="ECO:0007669"/>
    <property type="project" value="UniProtKB-KW"/>
</dbReference>
<dbReference type="InterPro" id="IPR029063">
    <property type="entry name" value="SAM-dependent_MTases_sf"/>
</dbReference>
<evidence type="ECO:0000256" key="5">
    <source>
        <dbReference type="HAMAP-Rule" id="MF_00560"/>
    </source>
</evidence>
<comment type="function">
    <text evidence="5">Catalyzes the S-adenosylmethionine monomethyl esterification of trans-aconitate.</text>
</comment>
<comment type="subcellular location">
    <subcellularLocation>
        <location evidence="5">Cytoplasm</location>
    </subcellularLocation>
</comment>
<dbReference type="PANTHER" id="PTHR43861:SF1">
    <property type="entry name" value="TRANS-ACONITATE 2-METHYLTRANSFERASE"/>
    <property type="match status" value="1"/>
</dbReference>
<sequence length="256" mass="28414">MAWSAEQYLQFEDERTRPARDLLAHVPLAQAKRAYDLGCGPGNSTALIVERFGGHAVTGLDSDADMLAKARARLPETPFVAADLSTWEPPHDVDLFYANAVLQWLPGHLALMERLMAHLAPGGVLAVQMPDNLDEPCHRAMEATGAAGPWRALFAGGRIRRTPLPPPAAYYDRLSPHARRVDLWHTDYYHPMESAEAIVEWVKGTGLRPYLDAAGAEHRDAFLADYTARIEQAYPPMADGRRLLRFPRLFVVAVQA</sequence>
<dbReference type="EMBL" id="SDVB01000196">
    <property type="protein sequence ID" value="RYC15230.1"/>
    <property type="molecule type" value="Genomic_DNA"/>
</dbReference>
<dbReference type="GO" id="GO:0005737">
    <property type="term" value="C:cytoplasm"/>
    <property type="evidence" value="ECO:0007669"/>
    <property type="project" value="UniProtKB-SubCell"/>
</dbReference>
<dbReference type="OrthoDB" id="9795085at2"/>
<keyword evidence="3 5" id="KW-0808">Transferase</keyword>
<keyword evidence="1 5" id="KW-0963">Cytoplasm</keyword>
<name>A0A4Q2TE14_9HYPH</name>
<dbReference type="SUPFAM" id="SSF53335">
    <property type="entry name" value="S-adenosyl-L-methionine-dependent methyltransferases"/>
    <property type="match status" value="1"/>
</dbReference>
<keyword evidence="4 5" id="KW-0949">S-adenosyl-L-methionine</keyword>
<dbReference type="Gene3D" id="3.40.50.150">
    <property type="entry name" value="Vaccinia Virus protein VP39"/>
    <property type="match status" value="1"/>
</dbReference>
<dbReference type="RefSeq" id="WP_129331764.1">
    <property type="nucleotide sequence ID" value="NZ_SDVB01000196.1"/>
</dbReference>
<dbReference type="PANTHER" id="PTHR43861">
    <property type="entry name" value="TRANS-ACONITATE 2-METHYLTRANSFERASE-RELATED"/>
    <property type="match status" value="1"/>
</dbReference>
<gene>
    <name evidence="5" type="primary">tam</name>
    <name evidence="7" type="ORF">EUU22_09330</name>
</gene>
<dbReference type="Proteomes" id="UP000291088">
    <property type="component" value="Unassembled WGS sequence"/>
</dbReference>
<evidence type="ECO:0000313" key="8">
    <source>
        <dbReference type="Proteomes" id="UP000291088"/>
    </source>
</evidence>
<dbReference type="InterPro" id="IPR023149">
    <property type="entry name" value="Trans_acon_MeTrfase_C"/>
</dbReference>
<dbReference type="InterPro" id="IPR041698">
    <property type="entry name" value="Methyltransf_25"/>
</dbReference>
<dbReference type="EC" id="2.1.1.144" evidence="5"/>
<keyword evidence="2 5" id="KW-0489">Methyltransferase</keyword>
<dbReference type="Pfam" id="PF13649">
    <property type="entry name" value="Methyltransf_25"/>
    <property type="match status" value="1"/>
</dbReference>
<dbReference type="AlphaFoldDB" id="A0A4Q2TE14"/>
<protein>
    <recommendedName>
        <fullName evidence="5">Trans-aconitate 2-methyltransferase</fullName>
        <ecNumber evidence="5">2.1.1.144</ecNumber>
    </recommendedName>
</protein>
<dbReference type="Gene3D" id="1.10.150.290">
    <property type="entry name" value="S-adenosyl-L-methionine-dependent methyltransferases"/>
    <property type="match status" value="1"/>
</dbReference>
<comment type="catalytic activity">
    <reaction evidence="5">
        <text>trans-aconitate + S-adenosyl-L-methionine = (E)-3-(methoxycarbonyl)pent-2-enedioate + S-adenosyl-L-homocysteine</text>
        <dbReference type="Rhea" id="RHEA:14969"/>
        <dbReference type="ChEBI" id="CHEBI:15708"/>
        <dbReference type="ChEBI" id="CHEBI:57470"/>
        <dbReference type="ChEBI" id="CHEBI:57856"/>
        <dbReference type="ChEBI" id="CHEBI:59789"/>
        <dbReference type="EC" id="2.1.1.144"/>
    </reaction>
</comment>
<accession>A0A4Q2TE14</accession>
<proteinExistence type="inferred from homology"/>
<dbReference type="GO" id="GO:0030798">
    <property type="term" value="F:trans-aconitate 2-methyltransferase activity"/>
    <property type="evidence" value="ECO:0007669"/>
    <property type="project" value="UniProtKB-UniRule"/>
</dbReference>
<dbReference type="HAMAP" id="MF_00560">
    <property type="entry name" value="Tran_acon_Me_trans"/>
    <property type="match status" value="1"/>
</dbReference>
<evidence type="ECO:0000256" key="4">
    <source>
        <dbReference type="ARBA" id="ARBA00022691"/>
    </source>
</evidence>
<evidence type="ECO:0000256" key="1">
    <source>
        <dbReference type="ARBA" id="ARBA00022490"/>
    </source>
</evidence>
<dbReference type="NCBIfam" id="NF002463">
    <property type="entry name" value="PRK01683.1"/>
    <property type="match status" value="1"/>
</dbReference>
<comment type="caution">
    <text evidence="7">The sequence shown here is derived from an EMBL/GenBank/DDBJ whole genome shotgun (WGS) entry which is preliminary data.</text>
</comment>
<dbReference type="InterPro" id="IPR023506">
    <property type="entry name" value="Trans-aconitate_MeTrfase"/>
</dbReference>
<organism evidence="7 8">
    <name type="scientific">Ciceribacter ferrooxidans</name>
    <dbReference type="NCBI Taxonomy" id="2509717"/>
    <lineage>
        <taxon>Bacteria</taxon>
        <taxon>Pseudomonadati</taxon>
        <taxon>Pseudomonadota</taxon>
        <taxon>Alphaproteobacteria</taxon>
        <taxon>Hyphomicrobiales</taxon>
        <taxon>Rhizobiaceae</taxon>
        <taxon>Ciceribacter</taxon>
    </lineage>
</organism>
<evidence type="ECO:0000256" key="3">
    <source>
        <dbReference type="ARBA" id="ARBA00022679"/>
    </source>
</evidence>
<evidence type="ECO:0000259" key="6">
    <source>
        <dbReference type="Pfam" id="PF13649"/>
    </source>
</evidence>
<comment type="similarity">
    <text evidence="5">Belongs to the methyltransferase superfamily. Tam family.</text>
</comment>
<dbReference type="CDD" id="cd02440">
    <property type="entry name" value="AdoMet_MTases"/>
    <property type="match status" value="1"/>
</dbReference>
<feature type="domain" description="Methyltransferase" evidence="6">
    <location>
        <begin position="36"/>
        <end position="123"/>
    </location>
</feature>
<evidence type="ECO:0000256" key="2">
    <source>
        <dbReference type="ARBA" id="ARBA00022603"/>
    </source>
</evidence>